<evidence type="ECO:0000313" key="2">
    <source>
        <dbReference type="EMBL" id="EGO00475.1"/>
    </source>
</evidence>
<name>F8PUR7_SERL3</name>
<evidence type="ECO:0000256" key="1">
    <source>
        <dbReference type="SAM" id="MobiDB-lite"/>
    </source>
</evidence>
<dbReference type="EMBL" id="GL945479">
    <property type="protein sequence ID" value="EGO00475.1"/>
    <property type="molecule type" value="Genomic_DNA"/>
</dbReference>
<keyword evidence="3" id="KW-1185">Reference proteome</keyword>
<dbReference type="InParanoid" id="F8PUR7"/>
<feature type="region of interest" description="Disordered" evidence="1">
    <location>
        <begin position="13"/>
        <end position="60"/>
    </location>
</feature>
<dbReference type="STRING" id="936435.F8PUR7"/>
<dbReference type="OrthoDB" id="3227079at2759"/>
<sequence>MVNVAVPFPFNLHNQVLGEPSSSRSTRSVSGGTANDSRQRSPSPHRVIQKSYSSTSLRQHLDDSSLNLLGEFDDDPDARRPILNVKLVQGAARIGAPRGGQARGRGRLGRFGEEGVRWARAAVTEPELEKDEVPPAAVLDTEPGHEYVEESTPRSHAAQEQEHASGLQAGSSDSSIDASVPQSEDFTIHDAGAISCSWGD</sequence>
<feature type="compositionally biased region" description="Low complexity" evidence="1">
    <location>
        <begin position="21"/>
        <end position="33"/>
    </location>
</feature>
<dbReference type="AlphaFoldDB" id="F8PUR7"/>
<protein>
    <submittedName>
        <fullName evidence="2">Uncharacterized protein</fullName>
    </submittedName>
</protein>
<dbReference type="HOGENOM" id="CLU_1366980_0_0_1"/>
<feature type="compositionally biased region" description="Polar residues" evidence="1">
    <location>
        <begin position="168"/>
        <end position="185"/>
    </location>
</feature>
<accession>F8PUR7</accession>
<dbReference type="OMA" id="RSNSHYR"/>
<feature type="region of interest" description="Disordered" evidence="1">
    <location>
        <begin position="125"/>
        <end position="200"/>
    </location>
</feature>
<proteinExistence type="predicted"/>
<feature type="compositionally biased region" description="Basic and acidic residues" evidence="1">
    <location>
        <begin position="142"/>
        <end position="163"/>
    </location>
</feature>
<reference evidence="3" key="1">
    <citation type="journal article" date="2011" name="Science">
        <title>The plant cell wall-decomposing machinery underlies the functional diversity of forest fungi.</title>
        <authorList>
            <person name="Eastwood D.C."/>
            <person name="Floudas D."/>
            <person name="Binder M."/>
            <person name="Majcherczyk A."/>
            <person name="Schneider P."/>
            <person name="Aerts A."/>
            <person name="Asiegbu F.O."/>
            <person name="Baker S.E."/>
            <person name="Barry K."/>
            <person name="Bendiksby M."/>
            <person name="Blumentritt M."/>
            <person name="Coutinho P.M."/>
            <person name="Cullen D."/>
            <person name="de Vries R.P."/>
            <person name="Gathman A."/>
            <person name="Goodell B."/>
            <person name="Henrissat B."/>
            <person name="Ihrmark K."/>
            <person name="Kauserud H."/>
            <person name="Kohler A."/>
            <person name="LaButti K."/>
            <person name="Lapidus A."/>
            <person name="Lavin J.L."/>
            <person name="Lee Y.-H."/>
            <person name="Lindquist E."/>
            <person name="Lilly W."/>
            <person name="Lucas S."/>
            <person name="Morin E."/>
            <person name="Murat C."/>
            <person name="Oguiza J.A."/>
            <person name="Park J."/>
            <person name="Pisabarro A.G."/>
            <person name="Riley R."/>
            <person name="Rosling A."/>
            <person name="Salamov A."/>
            <person name="Schmidt O."/>
            <person name="Schmutz J."/>
            <person name="Skrede I."/>
            <person name="Stenlid J."/>
            <person name="Wiebenga A."/>
            <person name="Xie X."/>
            <person name="Kuees U."/>
            <person name="Hibbett D.S."/>
            <person name="Hoffmeister D."/>
            <person name="Hoegberg N."/>
            <person name="Martin F."/>
            <person name="Grigoriev I.V."/>
            <person name="Watkinson S.C."/>
        </authorList>
    </citation>
    <scope>NUCLEOTIDE SEQUENCE [LARGE SCALE GENOMIC DNA]</scope>
    <source>
        <strain evidence="3">strain S7.3</strain>
    </source>
</reference>
<organism evidence="3">
    <name type="scientific">Serpula lacrymans var. lacrymans (strain S7.3)</name>
    <name type="common">Dry rot fungus</name>
    <dbReference type="NCBI Taxonomy" id="936435"/>
    <lineage>
        <taxon>Eukaryota</taxon>
        <taxon>Fungi</taxon>
        <taxon>Dikarya</taxon>
        <taxon>Basidiomycota</taxon>
        <taxon>Agaricomycotina</taxon>
        <taxon>Agaricomycetes</taxon>
        <taxon>Agaricomycetidae</taxon>
        <taxon>Boletales</taxon>
        <taxon>Coniophorineae</taxon>
        <taxon>Serpulaceae</taxon>
        <taxon>Serpula</taxon>
    </lineage>
</organism>
<evidence type="ECO:0000313" key="3">
    <source>
        <dbReference type="Proteomes" id="UP000008063"/>
    </source>
</evidence>
<dbReference type="Proteomes" id="UP000008063">
    <property type="component" value="Unassembled WGS sequence"/>
</dbReference>
<gene>
    <name evidence="2" type="ORF">SERLA73DRAFT_152458</name>
</gene>